<dbReference type="Proteomes" id="UP000756530">
    <property type="component" value="Unassembled WGS sequence"/>
</dbReference>
<dbReference type="InterPro" id="IPR009725">
    <property type="entry name" value="3_dmu_93_MTrfase"/>
</dbReference>
<sequence length="151" mass="16489">MSKIRTCLWYDGVAEEAAQFYVDLIPDSGIEHVTPGPEGRALLVNFHLAGVPYQALNGGPTYELSPAASIAVMTEDQDETDRLWNALVADGGQESRCAWCIDRFGMSWQVVPKDLPRYVGGPDREAAGRATQAMLKMNKIIIADLKAAYDG</sequence>
<dbReference type="CDD" id="cd06588">
    <property type="entry name" value="PhnB_like"/>
    <property type="match status" value="1"/>
</dbReference>
<comment type="caution">
    <text evidence="2">The sequence shown here is derived from an EMBL/GenBank/DDBJ whole genome shotgun (WGS) entry which is preliminary data.</text>
</comment>
<gene>
    <name evidence="2" type="ORF">KJP28_08680</name>
</gene>
<reference evidence="2 3" key="1">
    <citation type="submission" date="2021-05" db="EMBL/GenBank/DDBJ databases">
        <title>Culturable bacteria isolated from Daya Bay.</title>
        <authorList>
            <person name="Zheng W."/>
            <person name="Yu S."/>
            <person name="Huang Y."/>
        </authorList>
    </citation>
    <scope>NUCLEOTIDE SEQUENCE [LARGE SCALE GENOMIC DNA]</scope>
    <source>
        <strain evidence="2 3">DP4N28-5</strain>
    </source>
</reference>
<accession>A0ABS6T3A0</accession>
<dbReference type="PANTHER" id="PTHR33990:SF2">
    <property type="entry name" value="PHNB-LIKE DOMAIN-CONTAINING PROTEIN"/>
    <property type="match status" value="1"/>
</dbReference>
<evidence type="ECO:0000313" key="3">
    <source>
        <dbReference type="Proteomes" id="UP000756530"/>
    </source>
</evidence>
<dbReference type="PIRSF" id="PIRSF021700">
    <property type="entry name" value="3_dmu_93_MTrfase"/>
    <property type="match status" value="1"/>
</dbReference>
<dbReference type="InterPro" id="IPR028973">
    <property type="entry name" value="PhnB-like"/>
</dbReference>
<evidence type="ECO:0000259" key="1">
    <source>
        <dbReference type="Pfam" id="PF06983"/>
    </source>
</evidence>
<dbReference type="EMBL" id="JAHUZE010000002">
    <property type="protein sequence ID" value="MBV7379001.1"/>
    <property type="molecule type" value="Genomic_DNA"/>
</dbReference>
<keyword evidence="3" id="KW-1185">Reference proteome</keyword>
<dbReference type="PANTHER" id="PTHR33990">
    <property type="entry name" value="PROTEIN YJDN-RELATED"/>
    <property type="match status" value="1"/>
</dbReference>
<protein>
    <submittedName>
        <fullName evidence="2">VOC family protein</fullName>
    </submittedName>
</protein>
<organism evidence="2 3">
    <name type="scientific">Maritimibacter dapengensis</name>
    <dbReference type="NCBI Taxonomy" id="2836868"/>
    <lineage>
        <taxon>Bacteria</taxon>
        <taxon>Pseudomonadati</taxon>
        <taxon>Pseudomonadota</taxon>
        <taxon>Alphaproteobacteria</taxon>
        <taxon>Rhodobacterales</taxon>
        <taxon>Roseobacteraceae</taxon>
        <taxon>Maritimibacter</taxon>
    </lineage>
</organism>
<dbReference type="Pfam" id="PF06983">
    <property type="entry name" value="3-dmu-9_3-mt"/>
    <property type="match status" value="1"/>
</dbReference>
<dbReference type="RefSeq" id="WP_218392163.1">
    <property type="nucleotide sequence ID" value="NZ_JAHUZE010000002.1"/>
</dbReference>
<proteinExistence type="predicted"/>
<feature type="domain" description="PhnB-like" evidence="1">
    <location>
        <begin position="3"/>
        <end position="111"/>
    </location>
</feature>
<evidence type="ECO:0000313" key="2">
    <source>
        <dbReference type="EMBL" id="MBV7379001.1"/>
    </source>
</evidence>
<name>A0ABS6T3A0_9RHOB</name>